<dbReference type="AlphaFoldDB" id="A0A1M7BJ29"/>
<dbReference type="EMBL" id="FRBR01000003">
    <property type="protein sequence ID" value="SHL54980.1"/>
    <property type="molecule type" value="Genomic_DNA"/>
</dbReference>
<evidence type="ECO:0000313" key="1">
    <source>
        <dbReference type="EMBL" id="SHL54980.1"/>
    </source>
</evidence>
<evidence type="ECO:0000313" key="2">
    <source>
        <dbReference type="Proteomes" id="UP000183974"/>
    </source>
</evidence>
<gene>
    <name evidence="1" type="ORF">SAMN05444398_103265</name>
</gene>
<reference evidence="1 2" key="1">
    <citation type="submission" date="2016-11" db="EMBL/GenBank/DDBJ databases">
        <authorList>
            <person name="Jaros S."/>
            <person name="Januszkiewicz K."/>
            <person name="Wedrychowicz H."/>
        </authorList>
    </citation>
    <scope>NUCLEOTIDE SEQUENCE [LARGE SCALE GENOMIC DNA]</scope>
    <source>
        <strain evidence="1 2">DSM 29589</strain>
    </source>
</reference>
<dbReference type="Proteomes" id="UP000183974">
    <property type="component" value="Unassembled WGS sequence"/>
</dbReference>
<proteinExistence type="predicted"/>
<name>A0A1M7BJ29_9RHOB</name>
<protein>
    <submittedName>
        <fullName evidence="1">Uncharacterized protein</fullName>
    </submittedName>
</protein>
<dbReference type="RefSeq" id="WP_143163166.1">
    <property type="nucleotide sequence ID" value="NZ_BMLR01000003.1"/>
</dbReference>
<sequence length="65" mass="7052">MTERNWMEEHGKLEDKLSDVANLVAALQIVSFEIAGATPDRPISMEQRSAVIGISDALERLVGAA</sequence>
<dbReference type="STRING" id="337701.SAMN05444398_103265"/>
<keyword evidence="2" id="KW-1185">Reference proteome</keyword>
<accession>A0A1M7BJ29</accession>
<organism evidence="1 2">
    <name type="scientific">Roseovarius pacificus</name>
    <dbReference type="NCBI Taxonomy" id="337701"/>
    <lineage>
        <taxon>Bacteria</taxon>
        <taxon>Pseudomonadati</taxon>
        <taxon>Pseudomonadota</taxon>
        <taxon>Alphaproteobacteria</taxon>
        <taxon>Rhodobacterales</taxon>
        <taxon>Roseobacteraceae</taxon>
        <taxon>Roseovarius</taxon>
    </lineage>
</organism>